<dbReference type="InterPro" id="IPR002156">
    <property type="entry name" value="RNaseH_domain"/>
</dbReference>
<dbReference type="AlphaFoldDB" id="A0AAV9MHE7"/>
<dbReference type="GO" id="GO:0003676">
    <property type="term" value="F:nucleic acid binding"/>
    <property type="evidence" value="ECO:0007669"/>
    <property type="project" value="InterPro"/>
</dbReference>
<dbReference type="PANTHER" id="PTHR47723:SF23">
    <property type="entry name" value="REVERSE TRANSCRIPTASE-LIKE PROTEIN"/>
    <property type="match status" value="1"/>
</dbReference>
<name>A0AAV9MHE7_9SOLN</name>
<gene>
    <name evidence="2" type="ORF">R3W88_000903</name>
</gene>
<comment type="caution">
    <text evidence="2">The sequence shown here is derived from an EMBL/GenBank/DDBJ whole genome shotgun (WGS) entry which is preliminary data.</text>
</comment>
<feature type="domain" description="RNase H type-1" evidence="1">
    <location>
        <begin position="70"/>
        <end position="141"/>
    </location>
</feature>
<reference evidence="2 3" key="1">
    <citation type="submission" date="2023-10" db="EMBL/GenBank/DDBJ databases">
        <title>Genome-Wide Identification Analysis in wild type Solanum Pinnatisectum Reveals Some Genes Defensing Phytophthora Infestans.</title>
        <authorList>
            <person name="Sun C."/>
        </authorList>
    </citation>
    <scope>NUCLEOTIDE SEQUENCE [LARGE SCALE GENOMIC DNA]</scope>
    <source>
        <strain evidence="2">LQN</strain>
        <tissue evidence="2">Leaf</tissue>
    </source>
</reference>
<dbReference type="EMBL" id="JAWPEI010000001">
    <property type="protein sequence ID" value="KAK4737206.1"/>
    <property type="molecule type" value="Genomic_DNA"/>
</dbReference>
<dbReference type="InterPro" id="IPR053151">
    <property type="entry name" value="RNase_H-like"/>
</dbReference>
<dbReference type="PANTHER" id="PTHR47723">
    <property type="entry name" value="OS05G0353850 PROTEIN"/>
    <property type="match status" value="1"/>
</dbReference>
<proteinExistence type="predicted"/>
<dbReference type="InterPro" id="IPR012337">
    <property type="entry name" value="RNaseH-like_sf"/>
</dbReference>
<keyword evidence="3" id="KW-1185">Reference proteome</keyword>
<protein>
    <recommendedName>
        <fullName evidence="1">RNase H type-1 domain-containing protein</fullName>
    </recommendedName>
</protein>
<dbReference type="Pfam" id="PF13456">
    <property type="entry name" value="RVT_3"/>
    <property type="match status" value="1"/>
</dbReference>
<accession>A0AAV9MHE7</accession>
<dbReference type="Gene3D" id="3.30.420.10">
    <property type="entry name" value="Ribonuclease H-like superfamily/Ribonuclease H"/>
    <property type="match status" value="1"/>
</dbReference>
<organism evidence="2 3">
    <name type="scientific">Solanum pinnatisectum</name>
    <name type="common">tansyleaf nightshade</name>
    <dbReference type="NCBI Taxonomy" id="50273"/>
    <lineage>
        <taxon>Eukaryota</taxon>
        <taxon>Viridiplantae</taxon>
        <taxon>Streptophyta</taxon>
        <taxon>Embryophyta</taxon>
        <taxon>Tracheophyta</taxon>
        <taxon>Spermatophyta</taxon>
        <taxon>Magnoliopsida</taxon>
        <taxon>eudicotyledons</taxon>
        <taxon>Gunneridae</taxon>
        <taxon>Pentapetalae</taxon>
        <taxon>asterids</taxon>
        <taxon>lamiids</taxon>
        <taxon>Solanales</taxon>
        <taxon>Solanaceae</taxon>
        <taxon>Solanoideae</taxon>
        <taxon>Solaneae</taxon>
        <taxon>Solanum</taxon>
    </lineage>
</organism>
<dbReference type="Proteomes" id="UP001311915">
    <property type="component" value="Unassembled WGS sequence"/>
</dbReference>
<dbReference type="InterPro" id="IPR036397">
    <property type="entry name" value="RNaseH_sf"/>
</dbReference>
<dbReference type="InterPro" id="IPR044730">
    <property type="entry name" value="RNase_H-like_dom_plant"/>
</dbReference>
<evidence type="ECO:0000259" key="1">
    <source>
        <dbReference type="Pfam" id="PF13456"/>
    </source>
</evidence>
<dbReference type="SUPFAM" id="SSF53098">
    <property type="entry name" value="Ribonuclease H-like"/>
    <property type="match status" value="1"/>
</dbReference>
<dbReference type="GO" id="GO:0004523">
    <property type="term" value="F:RNA-DNA hybrid ribonuclease activity"/>
    <property type="evidence" value="ECO:0007669"/>
    <property type="project" value="InterPro"/>
</dbReference>
<dbReference type="CDD" id="cd06222">
    <property type="entry name" value="RNase_H_like"/>
    <property type="match status" value="1"/>
</dbReference>
<sequence length="220" mass="24763">MANQRLFGLISCCQTVRQSGEQIQGPLRKEELHTKVEVTQVNNYRNLLWTPPKKGYKLNSDGSSKGIPPQKWYRGVSRDTNGEWIVGYMGNLYMANNVNAELTALMQGLGIALARGLLPLEINVDCKEIITFTENDHPSKQTSPPIHHTFRKANRVADALAREGSQIYKNDSFFFLEVSPVFPQRSIPTSTNCNSYEDIVSSQNYTSRHIALPLPCNNAY</sequence>
<evidence type="ECO:0000313" key="2">
    <source>
        <dbReference type="EMBL" id="KAK4737206.1"/>
    </source>
</evidence>
<evidence type="ECO:0000313" key="3">
    <source>
        <dbReference type="Proteomes" id="UP001311915"/>
    </source>
</evidence>